<feature type="domain" description="BHLH" evidence="7">
    <location>
        <begin position="81"/>
        <end position="133"/>
    </location>
</feature>
<dbReference type="AlphaFoldDB" id="A0A814PJ50"/>
<dbReference type="EMBL" id="CAJNOC010007808">
    <property type="protein sequence ID" value="CAF1105404.1"/>
    <property type="molecule type" value="Genomic_DNA"/>
</dbReference>
<dbReference type="CDD" id="cd11465">
    <property type="entry name" value="bHLH_TS_scleraxis_like"/>
    <property type="match status" value="1"/>
</dbReference>
<dbReference type="Pfam" id="PF00010">
    <property type="entry name" value="HLH"/>
    <property type="match status" value="1"/>
</dbReference>
<dbReference type="GO" id="GO:0000981">
    <property type="term" value="F:DNA-binding transcription factor activity, RNA polymerase II-specific"/>
    <property type="evidence" value="ECO:0007669"/>
    <property type="project" value="TreeGrafter"/>
</dbReference>
<evidence type="ECO:0000256" key="1">
    <source>
        <dbReference type="ARBA" id="ARBA00004123"/>
    </source>
</evidence>
<comment type="subcellular location">
    <subcellularLocation>
        <location evidence="1">Nucleus</location>
    </subcellularLocation>
</comment>
<feature type="compositionally biased region" description="Low complexity" evidence="6">
    <location>
        <begin position="208"/>
        <end position="218"/>
    </location>
</feature>
<proteinExistence type="predicted"/>
<accession>A0A814PJ50</accession>
<sequence length="254" mass="29051">MLENSYWISQPDYGYTQNYYTHYEPSLQQNCMSHNYQVNLPKKAKNNNCKKPKIENDATSNNSFSSSSSNGKTKQRKFSPKQRQVANQRERDRTHSVNSAFVQLRGLIPTEPLDRKLSKIEVLRLAGSYINHLHSVLIMSEEFSDDPCYYKQKLVDKSSNITVCTFCLGDRRTFPNGFDLDSKLPSSANSSLSSSSFISNSSISPPNTIVKRNINNNNKNKKSQSDSIVNLNKTPFNHPKKKFITESYYNQTHV</sequence>
<dbReference type="InterPro" id="IPR036638">
    <property type="entry name" value="HLH_DNA-bd_sf"/>
</dbReference>
<feature type="region of interest" description="Disordered" evidence="6">
    <location>
        <begin position="208"/>
        <end position="234"/>
    </location>
</feature>
<reference evidence="8" key="1">
    <citation type="submission" date="2021-02" db="EMBL/GenBank/DDBJ databases">
        <authorList>
            <person name="Nowell W R."/>
        </authorList>
    </citation>
    <scope>NUCLEOTIDE SEQUENCE</scope>
    <source>
        <strain evidence="8">Ploen Becks lab</strain>
    </source>
</reference>
<dbReference type="InterPro" id="IPR050283">
    <property type="entry name" value="E-box_TF_Regulators"/>
</dbReference>
<keyword evidence="4" id="KW-0804">Transcription</keyword>
<keyword evidence="2" id="KW-0805">Transcription regulation</keyword>
<feature type="compositionally biased region" description="Low complexity" evidence="6">
    <location>
        <begin position="60"/>
        <end position="70"/>
    </location>
</feature>
<dbReference type="GO" id="GO:0000977">
    <property type="term" value="F:RNA polymerase II transcription regulatory region sequence-specific DNA binding"/>
    <property type="evidence" value="ECO:0007669"/>
    <property type="project" value="TreeGrafter"/>
</dbReference>
<dbReference type="Proteomes" id="UP000663879">
    <property type="component" value="Unassembled WGS sequence"/>
</dbReference>
<dbReference type="SUPFAM" id="SSF47459">
    <property type="entry name" value="HLH, helix-loop-helix DNA-binding domain"/>
    <property type="match status" value="1"/>
</dbReference>
<evidence type="ECO:0000256" key="3">
    <source>
        <dbReference type="ARBA" id="ARBA00023125"/>
    </source>
</evidence>
<protein>
    <recommendedName>
        <fullName evidence="7">BHLH domain-containing protein</fullName>
    </recommendedName>
</protein>
<dbReference type="PANTHER" id="PTHR23349">
    <property type="entry name" value="BASIC HELIX-LOOP-HELIX TRANSCRIPTION FACTOR, TWIST"/>
    <property type="match status" value="1"/>
</dbReference>
<comment type="caution">
    <text evidence="8">The sequence shown here is derived from an EMBL/GenBank/DDBJ whole genome shotgun (WGS) entry which is preliminary data.</text>
</comment>
<evidence type="ECO:0000256" key="4">
    <source>
        <dbReference type="ARBA" id="ARBA00023163"/>
    </source>
</evidence>
<dbReference type="GO" id="GO:0005634">
    <property type="term" value="C:nucleus"/>
    <property type="evidence" value="ECO:0007669"/>
    <property type="project" value="UniProtKB-SubCell"/>
</dbReference>
<dbReference type="PANTHER" id="PTHR23349:SF42">
    <property type="entry name" value="BHLH DOMAIN-CONTAINING PROTEIN"/>
    <property type="match status" value="1"/>
</dbReference>
<dbReference type="SMART" id="SM00353">
    <property type="entry name" value="HLH"/>
    <property type="match status" value="1"/>
</dbReference>
<evidence type="ECO:0000256" key="5">
    <source>
        <dbReference type="ARBA" id="ARBA00023242"/>
    </source>
</evidence>
<evidence type="ECO:0000259" key="7">
    <source>
        <dbReference type="PROSITE" id="PS50888"/>
    </source>
</evidence>
<dbReference type="InterPro" id="IPR011598">
    <property type="entry name" value="bHLH_dom"/>
</dbReference>
<keyword evidence="5" id="KW-0539">Nucleus</keyword>
<dbReference type="PROSITE" id="PS50888">
    <property type="entry name" value="BHLH"/>
    <property type="match status" value="1"/>
</dbReference>
<evidence type="ECO:0000313" key="8">
    <source>
        <dbReference type="EMBL" id="CAF1105404.1"/>
    </source>
</evidence>
<dbReference type="Gene3D" id="4.10.280.10">
    <property type="entry name" value="Helix-loop-helix DNA-binding domain"/>
    <property type="match status" value="1"/>
</dbReference>
<name>A0A814PJ50_9BILA</name>
<evidence type="ECO:0000256" key="6">
    <source>
        <dbReference type="SAM" id="MobiDB-lite"/>
    </source>
</evidence>
<feature type="region of interest" description="Disordered" evidence="6">
    <location>
        <begin position="42"/>
        <end position="96"/>
    </location>
</feature>
<dbReference type="GO" id="GO:0046983">
    <property type="term" value="F:protein dimerization activity"/>
    <property type="evidence" value="ECO:0007669"/>
    <property type="project" value="InterPro"/>
</dbReference>
<organism evidence="8 9">
    <name type="scientific">Brachionus calyciflorus</name>
    <dbReference type="NCBI Taxonomy" id="104777"/>
    <lineage>
        <taxon>Eukaryota</taxon>
        <taxon>Metazoa</taxon>
        <taxon>Spiralia</taxon>
        <taxon>Gnathifera</taxon>
        <taxon>Rotifera</taxon>
        <taxon>Eurotatoria</taxon>
        <taxon>Monogononta</taxon>
        <taxon>Pseudotrocha</taxon>
        <taxon>Ploima</taxon>
        <taxon>Brachionidae</taxon>
        <taxon>Brachionus</taxon>
    </lineage>
</organism>
<feature type="compositionally biased region" description="Polar residues" evidence="6">
    <location>
        <begin position="225"/>
        <end position="234"/>
    </location>
</feature>
<gene>
    <name evidence="8" type="ORF">OXX778_LOCUS21359</name>
</gene>
<dbReference type="OrthoDB" id="6106870at2759"/>
<evidence type="ECO:0000256" key="2">
    <source>
        <dbReference type="ARBA" id="ARBA00023015"/>
    </source>
</evidence>
<keyword evidence="3" id="KW-0238">DNA-binding</keyword>
<dbReference type="FunFam" id="4.10.280.10:FF:000010">
    <property type="entry name" value="Scleraxis bHLH transcription factor"/>
    <property type="match status" value="1"/>
</dbReference>
<keyword evidence="9" id="KW-1185">Reference proteome</keyword>
<dbReference type="GO" id="GO:0032502">
    <property type="term" value="P:developmental process"/>
    <property type="evidence" value="ECO:0007669"/>
    <property type="project" value="TreeGrafter"/>
</dbReference>
<feature type="compositionally biased region" description="Basic residues" evidence="6">
    <location>
        <begin position="42"/>
        <end position="51"/>
    </location>
</feature>
<evidence type="ECO:0000313" key="9">
    <source>
        <dbReference type="Proteomes" id="UP000663879"/>
    </source>
</evidence>